<keyword evidence="4" id="KW-0520">NAD</keyword>
<feature type="domain" description="Fe-containing alcohol dehydrogenase-like C-terminal" evidence="6">
    <location>
        <begin position="198"/>
        <end position="383"/>
    </location>
</feature>
<dbReference type="InterPro" id="IPR056798">
    <property type="entry name" value="ADH_Fe_C"/>
</dbReference>
<organism evidence="7 8">
    <name type="scientific">Rhizorhabdus dicambivorans</name>
    <dbReference type="NCBI Taxonomy" id="1850238"/>
    <lineage>
        <taxon>Bacteria</taxon>
        <taxon>Pseudomonadati</taxon>
        <taxon>Pseudomonadota</taxon>
        <taxon>Alphaproteobacteria</taxon>
        <taxon>Sphingomonadales</taxon>
        <taxon>Sphingomonadaceae</taxon>
        <taxon>Rhizorhabdus</taxon>
    </lineage>
</organism>
<dbReference type="SUPFAM" id="SSF56796">
    <property type="entry name" value="Dehydroquinate synthase-like"/>
    <property type="match status" value="1"/>
</dbReference>
<proteinExistence type="inferred from homology"/>
<dbReference type="GO" id="GO:0046872">
    <property type="term" value="F:metal ion binding"/>
    <property type="evidence" value="ECO:0007669"/>
    <property type="project" value="InterPro"/>
</dbReference>
<comment type="similarity">
    <text evidence="2">Belongs to the iron-containing alcohol dehydrogenase family.</text>
</comment>
<dbReference type="AlphaFoldDB" id="A0A2A4FS84"/>
<dbReference type="PANTHER" id="PTHR11496">
    <property type="entry name" value="ALCOHOL DEHYDROGENASE"/>
    <property type="match status" value="1"/>
</dbReference>
<comment type="cofactor">
    <cofactor evidence="1">
        <name>Fe cation</name>
        <dbReference type="ChEBI" id="CHEBI:24875"/>
    </cofactor>
</comment>
<dbReference type="PROSITE" id="PS00060">
    <property type="entry name" value="ADH_IRON_2"/>
    <property type="match status" value="1"/>
</dbReference>
<protein>
    <submittedName>
        <fullName evidence="7">Maleylacetate reductase</fullName>
    </submittedName>
</protein>
<comment type="caution">
    <text evidence="7">The sequence shown here is derived from an EMBL/GenBank/DDBJ whole genome shotgun (WGS) entry which is preliminary data.</text>
</comment>
<name>A0A2A4FS84_9SPHN</name>
<dbReference type="PANTHER" id="PTHR11496:SF102">
    <property type="entry name" value="ALCOHOL DEHYDROGENASE 4"/>
    <property type="match status" value="1"/>
</dbReference>
<sequence length="385" mass="40529">MQLAATERVALGKPAAEVIAAEAQRLGAARVFILAGGHLLRQTDEIRRIEVALGSRHAASHTGIGQHVPLGDVLAAADAARGVSADLIVAIGGGSVIDAAKMIGLCLKHDIREPAGFAPYRTRVDEAGEVIIPEFAGADIALICVPTTLSGGEFSPLAGATDEEARLKSVYEHPSMAPVCVVLDPAISLHTPEWLWLSTGVRSIDHAVEALASLDSNYFCDGMAESALRLLAQGLPRVKADPGDLDARMQCQVGAWQSMIPIIAGVPMGGSHAIGHILGGTCNVAHGHTSCVMSPHVLAWNFPVNSGRQKRISACLGKPEESASELLDGLIRSLGMPRTLREVGVEEEMLPVIAANTLKDPWAPTNPRPLRRSEEVMAILQTALG</sequence>
<evidence type="ECO:0000259" key="5">
    <source>
        <dbReference type="Pfam" id="PF00465"/>
    </source>
</evidence>
<dbReference type="Pfam" id="PF25137">
    <property type="entry name" value="ADH_Fe_C"/>
    <property type="match status" value="1"/>
</dbReference>
<evidence type="ECO:0000259" key="6">
    <source>
        <dbReference type="Pfam" id="PF25137"/>
    </source>
</evidence>
<evidence type="ECO:0000313" key="7">
    <source>
        <dbReference type="EMBL" id="PCE40580.1"/>
    </source>
</evidence>
<dbReference type="Gene3D" id="3.40.50.1970">
    <property type="match status" value="1"/>
</dbReference>
<accession>A0A2A4FS84</accession>
<evidence type="ECO:0000256" key="2">
    <source>
        <dbReference type="ARBA" id="ARBA00007358"/>
    </source>
</evidence>
<dbReference type="Gene3D" id="1.20.1090.10">
    <property type="entry name" value="Dehydroquinate synthase-like - alpha domain"/>
    <property type="match status" value="1"/>
</dbReference>
<evidence type="ECO:0000256" key="4">
    <source>
        <dbReference type="ARBA" id="ARBA00023027"/>
    </source>
</evidence>
<dbReference type="CDD" id="cd08192">
    <property type="entry name" value="MAR-like"/>
    <property type="match status" value="1"/>
</dbReference>
<evidence type="ECO:0000313" key="8">
    <source>
        <dbReference type="Proteomes" id="UP000218934"/>
    </source>
</evidence>
<dbReference type="Proteomes" id="UP000218934">
    <property type="component" value="Unassembled WGS sequence"/>
</dbReference>
<dbReference type="GO" id="GO:0004022">
    <property type="term" value="F:alcohol dehydrogenase (NAD+) activity"/>
    <property type="evidence" value="ECO:0007669"/>
    <property type="project" value="TreeGrafter"/>
</dbReference>
<evidence type="ECO:0000256" key="3">
    <source>
        <dbReference type="ARBA" id="ARBA00023002"/>
    </source>
</evidence>
<gene>
    <name evidence="7" type="ORF">COO09_19620</name>
</gene>
<dbReference type="InterPro" id="IPR001670">
    <property type="entry name" value="ADH_Fe/GldA"/>
</dbReference>
<reference evidence="7 8" key="1">
    <citation type="submission" date="2017-09" db="EMBL/GenBank/DDBJ databases">
        <title>The Catabolism of 3,6-Dichlorosalicylic acid is Initiated by the Cytochrome P450 Monooxygenase DsmABC in Rhizorhabdus dicambivorans Ndbn-20.</title>
        <authorList>
            <person name="Na L."/>
        </authorList>
    </citation>
    <scope>NUCLEOTIDE SEQUENCE [LARGE SCALE GENOMIC DNA]</scope>
    <source>
        <strain evidence="7 8">Ndbn-20m</strain>
    </source>
</reference>
<dbReference type="InterPro" id="IPR039697">
    <property type="entry name" value="Alcohol_dehydrogenase_Fe"/>
</dbReference>
<evidence type="ECO:0000256" key="1">
    <source>
        <dbReference type="ARBA" id="ARBA00001962"/>
    </source>
</evidence>
<dbReference type="InterPro" id="IPR018211">
    <property type="entry name" value="ADH_Fe_CS"/>
</dbReference>
<dbReference type="RefSeq" id="WP_066967555.1">
    <property type="nucleotide sequence ID" value="NZ_NWUF01000026.1"/>
</dbReference>
<feature type="domain" description="Alcohol dehydrogenase iron-type/glycerol dehydrogenase GldA" evidence="5">
    <location>
        <begin position="8"/>
        <end position="185"/>
    </location>
</feature>
<dbReference type="OrthoDB" id="9815791at2"/>
<dbReference type="EMBL" id="NWUF01000026">
    <property type="protein sequence ID" value="PCE40580.1"/>
    <property type="molecule type" value="Genomic_DNA"/>
</dbReference>
<dbReference type="Pfam" id="PF00465">
    <property type="entry name" value="Fe-ADH"/>
    <property type="match status" value="1"/>
</dbReference>
<dbReference type="KEGG" id="rdi:CMV14_07425"/>
<keyword evidence="8" id="KW-1185">Reference proteome</keyword>
<keyword evidence="3" id="KW-0560">Oxidoreductase</keyword>